<organism evidence="2 3">
    <name type="scientific">Candidatus Litorirhabdus singularis</name>
    <dbReference type="NCBI Taxonomy" id="2518993"/>
    <lineage>
        <taxon>Bacteria</taxon>
        <taxon>Pseudomonadati</taxon>
        <taxon>Pseudomonadota</taxon>
        <taxon>Gammaproteobacteria</taxon>
        <taxon>Cellvibrionales</taxon>
        <taxon>Halieaceae</taxon>
        <taxon>Candidatus Litorirhabdus</taxon>
    </lineage>
</organism>
<comment type="caution">
    <text evidence="2">The sequence shown here is derived from an EMBL/GenBank/DDBJ whole genome shotgun (WGS) entry which is preliminary data.</text>
</comment>
<dbReference type="InterPro" id="IPR036412">
    <property type="entry name" value="HAD-like_sf"/>
</dbReference>
<dbReference type="Proteomes" id="UP001143362">
    <property type="component" value="Unassembled WGS sequence"/>
</dbReference>
<dbReference type="CDD" id="cd02603">
    <property type="entry name" value="HAD_sEH-N_like"/>
    <property type="match status" value="1"/>
</dbReference>
<dbReference type="Pfam" id="PF00702">
    <property type="entry name" value="Hydrolase"/>
    <property type="match status" value="1"/>
</dbReference>
<dbReference type="InterPro" id="IPR023214">
    <property type="entry name" value="HAD_sf"/>
</dbReference>
<evidence type="ECO:0000313" key="3">
    <source>
        <dbReference type="Proteomes" id="UP001143362"/>
    </source>
</evidence>
<dbReference type="EMBL" id="SHNN01000001">
    <property type="protein sequence ID" value="MCX2980364.1"/>
    <property type="molecule type" value="Genomic_DNA"/>
</dbReference>
<dbReference type="PANTHER" id="PTHR47829:SF1">
    <property type="entry name" value="HAD FAMILY PHOSPHATASE"/>
    <property type="match status" value="1"/>
</dbReference>
<dbReference type="InterPro" id="IPR052898">
    <property type="entry name" value="ACAD10-like"/>
</dbReference>
<reference evidence="2" key="1">
    <citation type="submission" date="2019-02" db="EMBL/GenBank/DDBJ databases">
        <authorList>
            <person name="Li S.-H."/>
        </authorList>
    </citation>
    <scope>NUCLEOTIDE SEQUENCE</scope>
    <source>
        <strain evidence="2">IMCC14734</strain>
    </source>
</reference>
<dbReference type="NCBIfam" id="TIGR01509">
    <property type="entry name" value="HAD-SF-IA-v3"/>
    <property type="match status" value="1"/>
</dbReference>
<evidence type="ECO:0000313" key="2">
    <source>
        <dbReference type="EMBL" id="MCX2980364.1"/>
    </source>
</evidence>
<dbReference type="NCBIfam" id="TIGR02247">
    <property type="entry name" value="HAD-1A3-hyp"/>
    <property type="match status" value="1"/>
</dbReference>
<gene>
    <name evidence="2" type="ORF">EYC98_05700</name>
</gene>
<dbReference type="Gene3D" id="1.10.150.240">
    <property type="entry name" value="Putative phosphatase, domain 2"/>
    <property type="match status" value="1"/>
</dbReference>
<keyword evidence="1" id="KW-0007">Acetylation</keyword>
<proteinExistence type="predicted"/>
<accession>A0ABT3TDM6</accession>
<dbReference type="SFLD" id="SFLDG01129">
    <property type="entry name" value="C1.5:_HAD__Beta-PGM__Phosphata"/>
    <property type="match status" value="1"/>
</dbReference>
<dbReference type="InterPro" id="IPR023198">
    <property type="entry name" value="PGP-like_dom2"/>
</dbReference>
<dbReference type="PANTHER" id="PTHR47829">
    <property type="entry name" value="HYDROLASE, PUTATIVE (AFU_ORTHOLOGUE AFUA_1G12880)-RELATED"/>
    <property type="match status" value="1"/>
</dbReference>
<dbReference type="InterPro" id="IPR006439">
    <property type="entry name" value="HAD-SF_hydro_IA"/>
</dbReference>
<dbReference type="SFLD" id="SFLDS00003">
    <property type="entry name" value="Haloacid_Dehalogenase"/>
    <property type="match status" value="1"/>
</dbReference>
<dbReference type="PRINTS" id="PR00413">
    <property type="entry name" value="HADHALOGNASE"/>
</dbReference>
<keyword evidence="3" id="KW-1185">Reference proteome</keyword>
<dbReference type="InterPro" id="IPR011945">
    <property type="entry name" value="HAD-SF_ppase_IA/epoxid_hydro_N"/>
</dbReference>
<sequence>MACTYRCVLPPEEACSGLAVFTLGHWQNCWHLASGFDYACRFSFCRGSVNLSIEAVIFDLGGVVIASPMQTFADHESRHGLPSNFINRMIVDNGSASAWGRLERGEVPMGAAFFADFDTELRAAGAPETLSSAAIFADVAGAAGIHQNMVAAIGKLREAGYKLAALTNNWHNEDRPDANTQVKGLFDVFVESAVEGVRKPDPRIYQIALQRLGIEPGAALFLDDIGQNLKSARALGLTTIKVTDPALAISEMETLLGLDLH</sequence>
<name>A0ABT3TDM6_9GAMM</name>
<dbReference type="Gene3D" id="3.40.50.1000">
    <property type="entry name" value="HAD superfamily/HAD-like"/>
    <property type="match status" value="1"/>
</dbReference>
<dbReference type="SUPFAM" id="SSF56784">
    <property type="entry name" value="HAD-like"/>
    <property type="match status" value="1"/>
</dbReference>
<protein>
    <submittedName>
        <fullName evidence="2">HAD family phosphatase</fullName>
    </submittedName>
</protein>
<evidence type="ECO:0000256" key="1">
    <source>
        <dbReference type="ARBA" id="ARBA00022990"/>
    </source>
</evidence>